<evidence type="ECO:0000313" key="3">
    <source>
        <dbReference type="Proteomes" id="UP001059596"/>
    </source>
</evidence>
<feature type="region of interest" description="Disordered" evidence="1">
    <location>
        <begin position="43"/>
        <end position="66"/>
    </location>
</feature>
<evidence type="ECO:0000256" key="1">
    <source>
        <dbReference type="SAM" id="MobiDB-lite"/>
    </source>
</evidence>
<accession>A0A9P9YDC4</accession>
<gene>
    <name evidence="2" type="ORF">M5D96_012546</name>
</gene>
<name>A0A9P9YDC4_9MUSC</name>
<reference evidence="2" key="1">
    <citation type="journal article" date="2023" name="Genome Biol. Evol.">
        <title>Long-read-based Genome Assembly of Drosophila gunungcola Reveals Fewer Chemosensory Genes in Flower-breeding Species.</title>
        <authorList>
            <person name="Negi A."/>
            <person name="Liao B.Y."/>
            <person name="Yeh S.D."/>
        </authorList>
    </citation>
    <scope>NUCLEOTIDE SEQUENCE</scope>
    <source>
        <strain evidence="2">Sukarami</strain>
    </source>
</reference>
<proteinExistence type="predicted"/>
<dbReference type="AlphaFoldDB" id="A0A9P9YDC4"/>
<comment type="caution">
    <text evidence="2">The sequence shown here is derived from an EMBL/GenBank/DDBJ whole genome shotgun (WGS) entry which is preliminary data.</text>
</comment>
<sequence>MATVPLMGAGAARNQLLLNAHTRGPDRQQPKFVGVAAAAARQRTESSHQGLGYGHRRQLVATSEVK</sequence>
<evidence type="ECO:0000313" key="2">
    <source>
        <dbReference type="EMBL" id="KAI8034723.1"/>
    </source>
</evidence>
<keyword evidence="3" id="KW-1185">Reference proteome</keyword>
<protein>
    <submittedName>
        <fullName evidence="2">Uncharacterized protein</fullName>
    </submittedName>
</protein>
<organism evidence="2 3">
    <name type="scientific">Drosophila gunungcola</name>
    <name type="common">fruit fly</name>
    <dbReference type="NCBI Taxonomy" id="103775"/>
    <lineage>
        <taxon>Eukaryota</taxon>
        <taxon>Metazoa</taxon>
        <taxon>Ecdysozoa</taxon>
        <taxon>Arthropoda</taxon>
        <taxon>Hexapoda</taxon>
        <taxon>Insecta</taxon>
        <taxon>Pterygota</taxon>
        <taxon>Neoptera</taxon>
        <taxon>Endopterygota</taxon>
        <taxon>Diptera</taxon>
        <taxon>Brachycera</taxon>
        <taxon>Muscomorpha</taxon>
        <taxon>Ephydroidea</taxon>
        <taxon>Drosophilidae</taxon>
        <taxon>Drosophila</taxon>
        <taxon>Sophophora</taxon>
    </lineage>
</organism>
<dbReference type="Proteomes" id="UP001059596">
    <property type="component" value="Unassembled WGS sequence"/>
</dbReference>
<dbReference type="EMBL" id="JAMKOV010000061">
    <property type="protein sequence ID" value="KAI8034723.1"/>
    <property type="molecule type" value="Genomic_DNA"/>
</dbReference>